<dbReference type="GO" id="GO:0003677">
    <property type="term" value="F:DNA binding"/>
    <property type="evidence" value="ECO:0007669"/>
    <property type="project" value="UniProtKB-KW"/>
</dbReference>
<keyword evidence="3" id="KW-0159">Chromosome partition</keyword>
<dbReference type="Proteomes" id="UP000254107">
    <property type="component" value="Unassembled WGS sequence"/>
</dbReference>
<evidence type="ECO:0000256" key="3">
    <source>
        <dbReference type="ARBA" id="ARBA00022829"/>
    </source>
</evidence>
<reference evidence="8 9" key="1">
    <citation type="submission" date="2018-06" db="EMBL/GenBank/DDBJ databases">
        <authorList>
            <consortium name="Pathogen Informatics"/>
            <person name="Doyle S."/>
        </authorList>
    </citation>
    <scope>NUCLEOTIDE SEQUENCE [LARGE SCALE GENOMIC DNA]</scope>
    <source>
        <strain evidence="8 9">NCTC7911</strain>
    </source>
</reference>
<evidence type="ECO:0000256" key="6">
    <source>
        <dbReference type="SAM" id="MobiDB-lite"/>
    </source>
</evidence>
<evidence type="ECO:0000256" key="4">
    <source>
        <dbReference type="ARBA" id="ARBA00023125"/>
    </source>
</evidence>
<dbReference type="Gene3D" id="1.10.10.2830">
    <property type="match status" value="1"/>
</dbReference>
<dbReference type="CDD" id="cd16393">
    <property type="entry name" value="SPO0J_N"/>
    <property type="match status" value="1"/>
</dbReference>
<comment type="function">
    <text evidence="5">Involved in chromosome partition. Localize to both poles of the predivisional cell following completion of DNA replication. Binds to the DNA origin of replication.</text>
</comment>
<dbReference type="PANTHER" id="PTHR33375">
    <property type="entry name" value="CHROMOSOME-PARTITIONING PROTEIN PARB-RELATED"/>
    <property type="match status" value="1"/>
</dbReference>
<dbReference type="Pfam" id="PF02195">
    <property type="entry name" value="ParB_N"/>
    <property type="match status" value="1"/>
</dbReference>
<dbReference type="FunFam" id="1.10.10.2830:FF:000001">
    <property type="entry name" value="Chromosome partitioning protein ParB"/>
    <property type="match status" value="1"/>
</dbReference>
<feature type="region of interest" description="Disordered" evidence="6">
    <location>
        <begin position="1"/>
        <end position="85"/>
    </location>
</feature>
<dbReference type="InterPro" id="IPR036086">
    <property type="entry name" value="ParB/Sulfiredoxin_sf"/>
</dbReference>
<dbReference type="GO" id="GO:0045881">
    <property type="term" value="P:positive regulation of sporulation resulting in formation of a cellular spore"/>
    <property type="evidence" value="ECO:0007669"/>
    <property type="project" value="TreeGrafter"/>
</dbReference>
<feature type="domain" description="ParB-like N-terminal" evidence="7">
    <location>
        <begin position="86"/>
        <end position="183"/>
    </location>
</feature>
<feature type="compositionally biased region" description="Basic residues" evidence="6">
    <location>
        <begin position="1"/>
        <end position="10"/>
    </location>
</feature>
<protein>
    <recommendedName>
        <fullName evidence="2">Probable chromosome-partitioning protein ParB</fullName>
    </recommendedName>
</protein>
<dbReference type="PANTHER" id="PTHR33375:SF1">
    <property type="entry name" value="CHROMOSOME-PARTITIONING PROTEIN PARB-RELATED"/>
    <property type="match status" value="1"/>
</dbReference>
<gene>
    <name evidence="8" type="primary">parB</name>
    <name evidence="8" type="ORF">NCTC7911_00278</name>
</gene>
<name>A0A378QEJ6_MORLA</name>
<dbReference type="NCBIfam" id="TIGR00180">
    <property type="entry name" value="parB_part"/>
    <property type="match status" value="1"/>
</dbReference>
<dbReference type="GO" id="GO:0005694">
    <property type="term" value="C:chromosome"/>
    <property type="evidence" value="ECO:0007669"/>
    <property type="project" value="TreeGrafter"/>
</dbReference>
<evidence type="ECO:0000256" key="5">
    <source>
        <dbReference type="ARBA" id="ARBA00025472"/>
    </source>
</evidence>
<organism evidence="8 9">
    <name type="scientific">Moraxella lacunata</name>
    <dbReference type="NCBI Taxonomy" id="477"/>
    <lineage>
        <taxon>Bacteria</taxon>
        <taxon>Pseudomonadati</taxon>
        <taxon>Pseudomonadota</taxon>
        <taxon>Gammaproteobacteria</taxon>
        <taxon>Moraxellales</taxon>
        <taxon>Moraxellaceae</taxon>
        <taxon>Moraxella</taxon>
    </lineage>
</organism>
<dbReference type="GO" id="GO:0007059">
    <property type="term" value="P:chromosome segregation"/>
    <property type="evidence" value="ECO:0007669"/>
    <property type="project" value="UniProtKB-KW"/>
</dbReference>
<keyword evidence="9" id="KW-1185">Reference proteome</keyword>
<sequence>MGMTKKRGLGTKRGLEALMGNIKRERDLTAEAIMPTAESAPTPKSASPKKTGTKANADKSIAQVASKSAKTTQPQPTQDGEQVTLIQIDPARLQSGKYQPRRDIKEEALQELAESVRQHGVMQPIVIRPLLDGESKTDGITHEIIAGERRWRAAKLAGLTTIPAIERVLSDEVAIALALIENIQREDLTVLEQAAALERFHTEFGMSHAMIADVVGKARTTVSNLLRLNALHDEVKAFMMDNLLDMGHARTLLSLSKDQQPVIAKKIIHADMTVREAEKLVKSILHPEPKAVSVNSREVIALNQQLSDALGATVKLKQGKDGKGSVEIFFHSHDELSGLMAQLGVAKS</sequence>
<dbReference type="AlphaFoldDB" id="A0A378QEJ6"/>
<dbReference type="SUPFAM" id="SSF109709">
    <property type="entry name" value="KorB DNA-binding domain-like"/>
    <property type="match status" value="1"/>
</dbReference>
<feature type="compositionally biased region" description="Polar residues" evidence="6">
    <location>
        <begin position="42"/>
        <end position="54"/>
    </location>
</feature>
<dbReference type="Pfam" id="PF23552">
    <property type="entry name" value="ParB_C"/>
    <property type="match status" value="1"/>
</dbReference>
<evidence type="ECO:0000313" key="9">
    <source>
        <dbReference type="Proteomes" id="UP000254107"/>
    </source>
</evidence>
<dbReference type="EMBL" id="UGQC01000001">
    <property type="protein sequence ID" value="STY98910.1"/>
    <property type="molecule type" value="Genomic_DNA"/>
</dbReference>
<evidence type="ECO:0000256" key="1">
    <source>
        <dbReference type="ARBA" id="ARBA00006295"/>
    </source>
</evidence>
<dbReference type="FunFam" id="3.90.1530.30:FF:000001">
    <property type="entry name" value="Chromosome partitioning protein ParB"/>
    <property type="match status" value="1"/>
</dbReference>
<dbReference type="Pfam" id="PF17762">
    <property type="entry name" value="HTH_ParB"/>
    <property type="match status" value="1"/>
</dbReference>
<dbReference type="InterPro" id="IPR004437">
    <property type="entry name" value="ParB/RepB/Spo0J"/>
</dbReference>
<keyword evidence="4" id="KW-0238">DNA-binding</keyword>
<proteinExistence type="inferred from homology"/>
<dbReference type="SUPFAM" id="SSF110849">
    <property type="entry name" value="ParB/Sulfiredoxin"/>
    <property type="match status" value="1"/>
</dbReference>
<evidence type="ECO:0000259" key="7">
    <source>
        <dbReference type="SMART" id="SM00470"/>
    </source>
</evidence>
<dbReference type="SMART" id="SM00470">
    <property type="entry name" value="ParB"/>
    <property type="match status" value="1"/>
</dbReference>
<feature type="compositionally biased region" description="Polar residues" evidence="6">
    <location>
        <begin position="63"/>
        <end position="85"/>
    </location>
</feature>
<evidence type="ECO:0000256" key="2">
    <source>
        <dbReference type="ARBA" id="ARBA00022372"/>
    </source>
</evidence>
<dbReference type="InterPro" id="IPR003115">
    <property type="entry name" value="ParB_N"/>
</dbReference>
<dbReference type="InterPro" id="IPR041468">
    <property type="entry name" value="HTH_ParB/Spo0J"/>
</dbReference>
<accession>A0A378QEJ6</accession>
<comment type="similarity">
    <text evidence="1">Belongs to the ParB family.</text>
</comment>
<dbReference type="InterPro" id="IPR057240">
    <property type="entry name" value="ParB_dimer_C"/>
</dbReference>
<dbReference type="Gene3D" id="3.90.1530.30">
    <property type="match status" value="1"/>
</dbReference>
<evidence type="ECO:0000313" key="8">
    <source>
        <dbReference type="EMBL" id="STY98910.1"/>
    </source>
</evidence>
<dbReference type="InterPro" id="IPR050336">
    <property type="entry name" value="Chromosome_partition/occlusion"/>
</dbReference>